<organism evidence="1 2">
    <name type="scientific">Panagrellus redivivus</name>
    <name type="common">Microworm</name>
    <dbReference type="NCBI Taxonomy" id="6233"/>
    <lineage>
        <taxon>Eukaryota</taxon>
        <taxon>Metazoa</taxon>
        <taxon>Ecdysozoa</taxon>
        <taxon>Nematoda</taxon>
        <taxon>Chromadorea</taxon>
        <taxon>Rhabditida</taxon>
        <taxon>Tylenchina</taxon>
        <taxon>Panagrolaimomorpha</taxon>
        <taxon>Panagrolaimoidea</taxon>
        <taxon>Panagrolaimidae</taxon>
        <taxon>Panagrellus</taxon>
    </lineage>
</organism>
<name>A0A7E4UNZ4_PANRE</name>
<proteinExistence type="predicted"/>
<keyword evidence="1" id="KW-1185">Reference proteome</keyword>
<dbReference type="AlphaFoldDB" id="A0A7E4UNZ4"/>
<dbReference type="Proteomes" id="UP000492821">
    <property type="component" value="Unassembled WGS sequence"/>
</dbReference>
<evidence type="ECO:0000313" key="1">
    <source>
        <dbReference type="Proteomes" id="UP000492821"/>
    </source>
</evidence>
<protein>
    <submittedName>
        <fullName evidence="2">Glycosyltransferase family 1 protein</fullName>
    </submittedName>
</protein>
<sequence length="195" mass="23037">MYYVNFKKLTYGNIPYNFKIRLVRLASLKDLYNLGKACPDVESHCNIRHELHDQVKIADSPSVYRSAVRMVFWLGIFRYFKFLQYLYDGPWSTIPIWGSVLSVNEIVDRNKLIYVQDTLVLHCKSSQGYKKVIPFITGPYSRLIIDGHITWKQAKQLITANVKQVRIDAKIHFWSKERKEFVKFIEQFCRGTAYK</sequence>
<accession>A0A7E4UNZ4</accession>
<dbReference type="WBParaSite" id="Pan_g11036.t1">
    <property type="protein sequence ID" value="Pan_g11036.t1"/>
    <property type="gene ID" value="Pan_g11036"/>
</dbReference>
<evidence type="ECO:0000313" key="2">
    <source>
        <dbReference type="WBParaSite" id="Pan_g11036.t1"/>
    </source>
</evidence>
<reference evidence="2" key="2">
    <citation type="submission" date="2020-10" db="UniProtKB">
        <authorList>
            <consortium name="WormBaseParasite"/>
        </authorList>
    </citation>
    <scope>IDENTIFICATION</scope>
</reference>
<reference evidence="1" key="1">
    <citation type="journal article" date="2013" name="Genetics">
        <title>The draft genome and transcriptome of Panagrellus redivivus are shaped by the harsh demands of a free-living lifestyle.</title>
        <authorList>
            <person name="Srinivasan J."/>
            <person name="Dillman A.R."/>
            <person name="Macchietto M.G."/>
            <person name="Heikkinen L."/>
            <person name="Lakso M."/>
            <person name="Fracchia K.M."/>
            <person name="Antoshechkin I."/>
            <person name="Mortazavi A."/>
            <person name="Wong G."/>
            <person name="Sternberg P.W."/>
        </authorList>
    </citation>
    <scope>NUCLEOTIDE SEQUENCE [LARGE SCALE GENOMIC DNA]</scope>
    <source>
        <strain evidence="1">MT8872</strain>
    </source>
</reference>